<evidence type="ECO:0000313" key="1">
    <source>
        <dbReference type="EMBL" id="CAA9464531.1"/>
    </source>
</evidence>
<name>A0A6J4RFM3_9ACTN</name>
<sequence length="141" mass="14741">MATRRRWTEETIRDSIAPIVAELGRMPTRRELADRDLGAAWSAMQRRGGIAAWRESLTAAAPAAATVTVVPVLAAAAEPVAASPVAAGSASSAATPPALLPASAWRPSRDDIAQRAYFIAQQRGGDPVANWLAAETELLAA</sequence>
<accession>A0A6J4RFM3</accession>
<gene>
    <name evidence="1" type="ORF">AVDCRST_MAG38-579</name>
</gene>
<protein>
    <recommendedName>
        <fullName evidence="2">DUF2934 domain-containing protein</fullName>
    </recommendedName>
</protein>
<dbReference type="EMBL" id="CADCVJ010000035">
    <property type="protein sequence ID" value="CAA9464531.1"/>
    <property type="molecule type" value="Genomic_DNA"/>
</dbReference>
<dbReference type="Pfam" id="PF11154">
    <property type="entry name" value="DUF2934"/>
    <property type="match status" value="1"/>
</dbReference>
<dbReference type="InterPro" id="IPR021327">
    <property type="entry name" value="DUF2934"/>
</dbReference>
<organism evidence="1">
    <name type="scientific">uncultured Solirubrobacteraceae bacterium</name>
    <dbReference type="NCBI Taxonomy" id="1162706"/>
    <lineage>
        <taxon>Bacteria</taxon>
        <taxon>Bacillati</taxon>
        <taxon>Actinomycetota</taxon>
        <taxon>Thermoleophilia</taxon>
        <taxon>Solirubrobacterales</taxon>
        <taxon>Solirubrobacteraceae</taxon>
        <taxon>environmental samples</taxon>
    </lineage>
</organism>
<reference evidence="1" key="1">
    <citation type="submission" date="2020-02" db="EMBL/GenBank/DDBJ databases">
        <authorList>
            <person name="Meier V. D."/>
        </authorList>
    </citation>
    <scope>NUCLEOTIDE SEQUENCE</scope>
    <source>
        <strain evidence="1">AVDCRST_MAG38</strain>
    </source>
</reference>
<evidence type="ECO:0008006" key="2">
    <source>
        <dbReference type="Google" id="ProtNLM"/>
    </source>
</evidence>
<proteinExistence type="predicted"/>
<dbReference type="AlphaFoldDB" id="A0A6J4RFM3"/>